<dbReference type="InterPro" id="IPR023214">
    <property type="entry name" value="HAD_sf"/>
</dbReference>
<protein>
    <recommendedName>
        <fullName evidence="3">HAD family phosphatase</fullName>
    </recommendedName>
</protein>
<evidence type="ECO:0000313" key="1">
    <source>
        <dbReference type="EMBL" id="KIP08522.1"/>
    </source>
</evidence>
<accession>A0A0C3S9Q7</accession>
<evidence type="ECO:0008006" key="3">
    <source>
        <dbReference type="Google" id="ProtNLM"/>
    </source>
</evidence>
<dbReference type="EMBL" id="KN840478">
    <property type="protein sequence ID" value="KIP08522.1"/>
    <property type="molecule type" value="Genomic_DNA"/>
</dbReference>
<dbReference type="PANTHER" id="PTHR43481:SF4">
    <property type="entry name" value="GLYCEROL-1-PHOSPHATE PHOSPHOHYDROLASE 1-RELATED"/>
    <property type="match status" value="1"/>
</dbReference>
<dbReference type="NCBIfam" id="TIGR01509">
    <property type="entry name" value="HAD-SF-IA-v3"/>
    <property type="match status" value="1"/>
</dbReference>
<dbReference type="InterPro" id="IPR051806">
    <property type="entry name" value="HAD-like_SPP"/>
</dbReference>
<dbReference type="AlphaFoldDB" id="A0A0C3S9Q7"/>
<dbReference type="HOGENOM" id="CLU_2677829_0_0_1"/>
<keyword evidence="2" id="KW-1185">Reference proteome</keyword>
<sequence length="75" mass="8048">LGVEPTRCLVIEDAPAGIRAGRAAGCKVIAVCTSHTRQQLLDSGARPDYIVEDLTRVSARWIGERLEVTIDEGTA</sequence>
<dbReference type="OrthoDB" id="40579at2759"/>
<dbReference type="Pfam" id="PF13242">
    <property type="entry name" value="Hydrolase_like"/>
    <property type="match status" value="1"/>
</dbReference>
<dbReference type="Gene3D" id="3.40.50.1000">
    <property type="entry name" value="HAD superfamily/HAD-like"/>
    <property type="match status" value="1"/>
</dbReference>
<feature type="non-terminal residue" evidence="1">
    <location>
        <position position="1"/>
    </location>
</feature>
<proteinExistence type="predicted"/>
<dbReference type="GO" id="GO:0050308">
    <property type="term" value="F:sugar-phosphatase activity"/>
    <property type="evidence" value="ECO:0007669"/>
    <property type="project" value="TreeGrafter"/>
</dbReference>
<dbReference type="InterPro" id="IPR036412">
    <property type="entry name" value="HAD-like_sf"/>
</dbReference>
<dbReference type="InterPro" id="IPR006439">
    <property type="entry name" value="HAD-SF_hydro_IA"/>
</dbReference>
<evidence type="ECO:0000313" key="2">
    <source>
        <dbReference type="Proteomes" id="UP000053257"/>
    </source>
</evidence>
<gene>
    <name evidence="1" type="ORF">PHLGIDRAFT_117147</name>
</gene>
<organism evidence="1 2">
    <name type="scientific">Phlebiopsis gigantea (strain 11061_1 CR5-6)</name>
    <name type="common">White-rot fungus</name>
    <name type="synonym">Peniophora gigantea</name>
    <dbReference type="NCBI Taxonomy" id="745531"/>
    <lineage>
        <taxon>Eukaryota</taxon>
        <taxon>Fungi</taxon>
        <taxon>Dikarya</taxon>
        <taxon>Basidiomycota</taxon>
        <taxon>Agaricomycotina</taxon>
        <taxon>Agaricomycetes</taxon>
        <taxon>Polyporales</taxon>
        <taxon>Phanerochaetaceae</taxon>
        <taxon>Phlebiopsis</taxon>
    </lineage>
</organism>
<dbReference type="STRING" id="745531.A0A0C3S9Q7"/>
<dbReference type="PANTHER" id="PTHR43481">
    <property type="entry name" value="FRUCTOSE-1-PHOSPHATE PHOSPHATASE"/>
    <property type="match status" value="1"/>
</dbReference>
<dbReference type="Proteomes" id="UP000053257">
    <property type="component" value="Unassembled WGS sequence"/>
</dbReference>
<dbReference type="SUPFAM" id="SSF56784">
    <property type="entry name" value="HAD-like"/>
    <property type="match status" value="1"/>
</dbReference>
<name>A0A0C3S9Q7_PHLG1</name>
<reference evidence="1 2" key="1">
    <citation type="journal article" date="2014" name="PLoS Genet.">
        <title>Analysis of the Phlebiopsis gigantea genome, transcriptome and secretome provides insight into its pioneer colonization strategies of wood.</title>
        <authorList>
            <person name="Hori C."/>
            <person name="Ishida T."/>
            <person name="Igarashi K."/>
            <person name="Samejima M."/>
            <person name="Suzuki H."/>
            <person name="Master E."/>
            <person name="Ferreira P."/>
            <person name="Ruiz-Duenas F.J."/>
            <person name="Held B."/>
            <person name="Canessa P."/>
            <person name="Larrondo L.F."/>
            <person name="Schmoll M."/>
            <person name="Druzhinina I.S."/>
            <person name="Kubicek C.P."/>
            <person name="Gaskell J.A."/>
            <person name="Kersten P."/>
            <person name="St John F."/>
            <person name="Glasner J."/>
            <person name="Sabat G."/>
            <person name="Splinter BonDurant S."/>
            <person name="Syed K."/>
            <person name="Yadav J."/>
            <person name="Mgbeahuruike A.C."/>
            <person name="Kovalchuk A."/>
            <person name="Asiegbu F.O."/>
            <person name="Lackner G."/>
            <person name="Hoffmeister D."/>
            <person name="Rencoret J."/>
            <person name="Gutierrez A."/>
            <person name="Sun H."/>
            <person name="Lindquist E."/>
            <person name="Barry K."/>
            <person name="Riley R."/>
            <person name="Grigoriev I.V."/>
            <person name="Henrissat B."/>
            <person name="Kues U."/>
            <person name="Berka R.M."/>
            <person name="Martinez A.T."/>
            <person name="Covert S.F."/>
            <person name="Blanchette R.A."/>
            <person name="Cullen D."/>
        </authorList>
    </citation>
    <scope>NUCLEOTIDE SEQUENCE [LARGE SCALE GENOMIC DNA]</scope>
    <source>
        <strain evidence="1 2">11061_1 CR5-6</strain>
    </source>
</reference>